<keyword evidence="1" id="KW-0812">Transmembrane</keyword>
<keyword evidence="1" id="KW-1133">Transmembrane helix</keyword>
<sequence>MQFRLPQFLDIEDKIFGPFTLKQFGYLLGAIAFGYLFWRIIPAKIIAVPLILIFSGTFVALAFVKINNRPFADILESAYKFLIGNKTYVWYQEKKIEKEEPKKDLRAIDLLKKNKIEEEKSPFDKIRELSGKLDILDEDKKHAVNLREELIKRNQTKNS</sequence>
<comment type="caution">
    <text evidence="2">The sequence shown here is derived from an EMBL/GenBank/DDBJ whole genome shotgun (WGS) entry which is preliminary data.</text>
</comment>
<dbReference type="EMBL" id="VSSQ01000092">
    <property type="protein sequence ID" value="MPL75884.1"/>
    <property type="molecule type" value="Genomic_DNA"/>
</dbReference>
<proteinExistence type="predicted"/>
<evidence type="ECO:0000313" key="2">
    <source>
        <dbReference type="EMBL" id="MPL75884.1"/>
    </source>
</evidence>
<gene>
    <name evidence="2" type="ORF">SDC9_21722</name>
</gene>
<evidence type="ECO:0000256" key="1">
    <source>
        <dbReference type="SAM" id="Phobius"/>
    </source>
</evidence>
<keyword evidence="1" id="KW-0472">Membrane</keyword>
<reference evidence="2" key="1">
    <citation type="submission" date="2019-08" db="EMBL/GenBank/DDBJ databases">
        <authorList>
            <person name="Kucharzyk K."/>
            <person name="Murdoch R.W."/>
            <person name="Higgins S."/>
            <person name="Loffler F."/>
        </authorList>
    </citation>
    <scope>NUCLEOTIDE SEQUENCE</scope>
</reference>
<organism evidence="2">
    <name type="scientific">bioreactor metagenome</name>
    <dbReference type="NCBI Taxonomy" id="1076179"/>
    <lineage>
        <taxon>unclassified sequences</taxon>
        <taxon>metagenomes</taxon>
        <taxon>ecological metagenomes</taxon>
    </lineage>
</organism>
<dbReference type="InterPro" id="IPR024414">
    <property type="entry name" value="Uncharacterised_PrgI"/>
</dbReference>
<name>A0A644UAI8_9ZZZZ</name>
<feature type="transmembrane region" description="Helical" evidence="1">
    <location>
        <begin position="20"/>
        <end position="38"/>
    </location>
</feature>
<feature type="transmembrane region" description="Helical" evidence="1">
    <location>
        <begin position="45"/>
        <end position="64"/>
    </location>
</feature>
<evidence type="ECO:0008006" key="3">
    <source>
        <dbReference type="Google" id="ProtNLM"/>
    </source>
</evidence>
<accession>A0A644UAI8</accession>
<dbReference type="Pfam" id="PF12666">
    <property type="entry name" value="PrgI"/>
    <property type="match status" value="1"/>
</dbReference>
<protein>
    <recommendedName>
        <fullName evidence="3">PrgI family protein</fullName>
    </recommendedName>
</protein>
<dbReference type="AlphaFoldDB" id="A0A644UAI8"/>